<gene>
    <name evidence="5" type="ORF">N7496_002280</name>
</gene>
<dbReference type="FunFam" id="3.40.50.720:FF:000084">
    <property type="entry name" value="Short-chain dehydrogenase reductase"/>
    <property type="match status" value="1"/>
</dbReference>
<accession>A0A9W9SJY3</accession>
<dbReference type="InterPro" id="IPR036291">
    <property type="entry name" value="NAD(P)-bd_dom_sf"/>
</dbReference>
<comment type="similarity">
    <text evidence="1 4">Belongs to the short-chain dehydrogenases/reductases (SDR) family.</text>
</comment>
<dbReference type="InterPro" id="IPR052178">
    <property type="entry name" value="Sec_Metab_Biosynth_SDR"/>
</dbReference>
<evidence type="ECO:0000313" key="6">
    <source>
        <dbReference type="Proteomes" id="UP001147782"/>
    </source>
</evidence>
<dbReference type="RefSeq" id="XP_056557423.1">
    <property type="nucleotide sequence ID" value="XM_056695211.1"/>
</dbReference>
<reference evidence="5" key="2">
    <citation type="journal article" date="2023" name="IMA Fungus">
        <title>Comparative genomic study of the Penicillium genus elucidates a diverse pangenome and 15 lateral gene transfer events.</title>
        <authorList>
            <person name="Petersen C."/>
            <person name="Sorensen T."/>
            <person name="Nielsen M.R."/>
            <person name="Sondergaard T.E."/>
            <person name="Sorensen J.L."/>
            <person name="Fitzpatrick D.A."/>
            <person name="Frisvad J.C."/>
            <person name="Nielsen K.L."/>
        </authorList>
    </citation>
    <scope>NUCLEOTIDE SEQUENCE</scope>
    <source>
        <strain evidence="5">IBT 29864</strain>
    </source>
</reference>
<dbReference type="EMBL" id="JAPZBS010000002">
    <property type="protein sequence ID" value="KAJ5379852.1"/>
    <property type="molecule type" value="Genomic_DNA"/>
</dbReference>
<dbReference type="Proteomes" id="UP001147782">
    <property type="component" value="Unassembled WGS sequence"/>
</dbReference>
<evidence type="ECO:0000256" key="1">
    <source>
        <dbReference type="ARBA" id="ARBA00006484"/>
    </source>
</evidence>
<sequence>MSAETAEELVQLNDFHDIFSLKGKVAVVTGGSRGLGLRAASGFIQAGCSKVYLIARSESSLDEAATALNALKGPNIHPESRAIPIVGDVSSVTDLDRVVAEVSKTTDRVDILLANAGATFIGQLEDYKESDFANVMNVNVNSVFFTIQKFTPLLEIGGTVADPSRIIMVSSVAGVVIGDVGPHGRIAYAYAASKAAVVHLMQNLAVELGPRRIIVNAVAPGIFPSRMSGPLMARHGGIEGVSKQVPDRKLGAGEDIAGVMVFLASRASRHMNGATLMLDGGSFLAPATDSWIQTRVSSFVCLPSATYE</sequence>
<dbReference type="GO" id="GO:0016491">
    <property type="term" value="F:oxidoreductase activity"/>
    <property type="evidence" value="ECO:0007669"/>
    <property type="project" value="UniProtKB-KW"/>
</dbReference>
<protein>
    <submittedName>
        <fullName evidence="5">Uncharacterized protein</fullName>
    </submittedName>
</protein>
<keyword evidence="2" id="KW-0521">NADP</keyword>
<evidence type="ECO:0000256" key="4">
    <source>
        <dbReference type="RuleBase" id="RU000363"/>
    </source>
</evidence>
<dbReference type="GeneID" id="81434388"/>
<dbReference type="Pfam" id="PF00106">
    <property type="entry name" value="adh_short"/>
    <property type="match status" value="1"/>
</dbReference>
<dbReference type="SUPFAM" id="SSF51735">
    <property type="entry name" value="NAD(P)-binding Rossmann-fold domains"/>
    <property type="match status" value="1"/>
</dbReference>
<evidence type="ECO:0000256" key="3">
    <source>
        <dbReference type="ARBA" id="ARBA00023002"/>
    </source>
</evidence>
<reference evidence="5" key="1">
    <citation type="submission" date="2022-11" db="EMBL/GenBank/DDBJ databases">
        <authorList>
            <person name="Petersen C."/>
        </authorList>
    </citation>
    <scope>NUCLEOTIDE SEQUENCE</scope>
    <source>
        <strain evidence="5">IBT 29864</strain>
    </source>
</reference>
<dbReference type="InterPro" id="IPR020904">
    <property type="entry name" value="Sc_DH/Rdtase_CS"/>
</dbReference>
<dbReference type="AlphaFoldDB" id="A0A9W9SJY3"/>
<dbReference type="PROSITE" id="PS00061">
    <property type="entry name" value="ADH_SHORT"/>
    <property type="match status" value="1"/>
</dbReference>
<dbReference type="PANTHER" id="PTHR43618">
    <property type="entry name" value="7-ALPHA-HYDROXYSTEROID DEHYDROGENASE"/>
    <property type="match status" value="1"/>
</dbReference>
<dbReference type="PANTHER" id="PTHR43618:SF12">
    <property type="entry name" value="OXIDOREDUCTASE, SHORT-CHAIN DEHYDROGENASE_REDUCTASE FAMILY (AFU_ORTHOLOGUE AFUA_1G14540)"/>
    <property type="match status" value="1"/>
</dbReference>
<dbReference type="InterPro" id="IPR002347">
    <property type="entry name" value="SDR_fam"/>
</dbReference>
<keyword evidence="6" id="KW-1185">Reference proteome</keyword>
<dbReference type="Gene3D" id="3.40.50.720">
    <property type="entry name" value="NAD(P)-binding Rossmann-like Domain"/>
    <property type="match status" value="1"/>
</dbReference>
<dbReference type="PRINTS" id="PR00081">
    <property type="entry name" value="GDHRDH"/>
</dbReference>
<evidence type="ECO:0000256" key="2">
    <source>
        <dbReference type="ARBA" id="ARBA00022857"/>
    </source>
</evidence>
<proteinExistence type="inferred from homology"/>
<comment type="caution">
    <text evidence="5">The sequence shown here is derived from an EMBL/GenBank/DDBJ whole genome shotgun (WGS) entry which is preliminary data.</text>
</comment>
<dbReference type="PRINTS" id="PR00080">
    <property type="entry name" value="SDRFAMILY"/>
</dbReference>
<evidence type="ECO:0000313" key="5">
    <source>
        <dbReference type="EMBL" id="KAJ5379852.1"/>
    </source>
</evidence>
<name>A0A9W9SJY3_9EURO</name>
<keyword evidence="3" id="KW-0560">Oxidoreductase</keyword>
<organism evidence="5 6">
    <name type="scientific">Penicillium cataractarum</name>
    <dbReference type="NCBI Taxonomy" id="2100454"/>
    <lineage>
        <taxon>Eukaryota</taxon>
        <taxon>Fungi</taxon>
        <taxon>Dikarya</taxon>
        <taxon>Ascomycota</taxon>
        <taxon>Pezizomycotina</taxon>
        <taxon>Eurotiomycetes</taxon>
        <taxon>Eurotiomycetidae</taxon>
        <taxon>Eurotiales</taxon>
        <taxon>Aspergillaceae</taxon>
        <taxon>Penicillium</taxon>
    </lineage>
</organism>
<dbReference type="OrthoDB" id="294295at2759"/>